<dbReference type="EMBL" id="ML122329">
    <property type="protein sequence ID" value="RPD53105.1"/>
    <property type="molecule type" value="Genomic_DNA"/>
</dbReference>
<keyword evidence="2" id="KW-1185">Reference proteome</keyword>
<protein>
    <submittedName>
        <fullName evidence="1">Uncharacterized protein</fullName>
    </submittedName>
</protein>
<gene>
    <name evidence="1" type="ORF">L227DRAFT_617239</name>
</gene>
<accession>A0A5C2RRG7</accession>
<sequence>MSQVDGLGTCILVARLSRDERQALKDACKERIQCNAQEGLKGIRKDSCMPPVRRRT</sequence>
<dbReference type="Proteomes" id="UP000313359">
    <property type="component" value="Unassembled WGS sequence"/>
</dbReference>
<evidence type="ECO:0000313" key="2">
    <source>
        <dbReference type="Proteomes" id="UP000313359"/>
    </source>
</evidence>
<dbReference type="AlphaFoldDB" id="A0A5C2RRG7"/>
<name>A0A5C2RRG7_9APHY</name>
<reference evidence="1" key="1">
    <citation type="journal article" date="2018" name="Genome Biol. Evol.">
        <title>Genomics and development of Lentinus tigrinus, a white-rot wood-decaying mushroom with dimorphic fruiting bodies.</title>
        <authorList>
            <person name="Wu B."/>
            <person name="Xu Z."/>
            <person name="Knudson A."/>
            <person name="Carlson A."/>
            <person name="Chen N."/>
            <person name="Kovaka S."/>
            <person name="LaButti K."/>
            <person name="Lipzen A."/>
            <person name="Pennachio C."/>
            <person name="Riley R."/>
            <person name="Schakwitz W."/>
            <person name="Umezawa K."/>
            <person name="Ohm R.A."/>
            <person name="Grigoriev I.V."/>
            <person name="Nagy L.G."/>
            <person name="Gibbons J."/>
            <person name="Hibbett D."/>
        </authorList>
    </citation>
    <scope>NUCLEOTIDE SEQUENCE [LARGE SCALE GENOMIC DNA]</scope>
    <source>
        <strain evidence="1">ALCF2SS1-6</strain>
    </source>
</reference>
<proteinExistence type="predicted"/>
<evidence type="ECO:0000313" key="1">
    <source>
        <dbReference type="EMBL" id="RPD53105.1"/>
    </source>
</evidence>
<organism evidence="1 2">
    <name type="scientific">Lentinus tigrinus ALCF2SS1-6</name>
    <dbReference type="NCBI Taxonomy" id="1328759"/>
    <lineage>
        <taxon>Eukaryota</taxon>
        <taxon>Fungi</taxon>
        <taxon>Dikarya</taxon>
        <taxon>Basidiomycota</taxon>
        <taxon>Agaricomycotina</taxon>
        <taxon>Agaricomycetes</taxon>
        <taxon>Polyporales</taxon>
        <taxon>Polyporaceae</taxon>
        <taxon>Lentinus</taxon>
    </lineage>
</organism>